<feature type="transmembrane region" description="Helical" evidence="5">
    <location>
        <begin position="401"/>
        <end position="423"/>
    </location>
</feature>
<feature type="transmembrane region" description="Helical" evidence="5">
    <location>
        <begin position="313"/>
        <end position="335"/>
    </location>
</feature>
<comment type="subcellular location">
    <subcellularLocation>
        <location evidence="1">Membrane</location>
        <topology evidence="1">Multi-pass membrane protein</topology>
    </subcellularLocation>
</comment>
<dbReference type="InterPro" id="IPR036259">
    <property type="entry name" value="MFS_trans_sf"/>
</dbReference>
<dbReference type="SUPFAM" id="SSF103473">
    <property type="entry name" value="MFS general substrate transporter"/>
    <property type="match status" value="1"/>
</dbReference>
<dbReference type="InterPro" id="IPR051788">
    <property type="entry name" value="MFS_Transporter"/>
</dbReference>
<feature type="transmembrane region" description="Helical" evidence="5">
    <location>
        <begin position="347"/>
        <end position="366"/>
    </location>
</feature>
<evidence type="ECO:0000313" key="7">
    <source>
        <dbReference type="EMBL" id="EYD76317.1"/>
    </source>
</evidence>
<sequence length="491" mass="50726">MRLLLRLGQASVCARSRSEFISPSHMKLRSPSHGRGLTLNENGRPIRCAGEIPLGFNLPFTNGRRRVLGDASVGTDPSLGSHLPDIAEQPLYGTAVPSPEFVVLVAMSPSIAAPLRSARWAVGVFFFVFGVFIATWVPHIPLAKERLDVSPAWFGAALLCMGGGGVVGMIPVGVLINQWGSARVLTWTASLAAACLPLLALAPGYWAFVAALSTFGALAGMTDVAMNAHGMEVEKRIGRPVLSGFHGLFSVAGLLSAGVASLLIERVSEPERMGLSTLVCIGAALIAGRFLLPAEVDRGTTNKPLALPNRATVGLGVLALLALLIEGAVLDWAGIHLRATFAADAGLTSLLVSAFFGCMAVSRLSGDALRMRLGSARVLRHSAWLTALCLALALLSPSAPLALAFFALCGLTVGMMAPVLFAAGGQADSEHAGRGMAAVVSLGYVGLIAGPAFVGFVAQATTLSVGLAAVAGLSLVIWLFGGAARIADSPR</sequence>
<keyword evidence="2 5" id="KW-0812">Transmembrane</keyword>
<dbReference type="GO" id="GO:0022857">
    <property type="term" value="F:transmembrane transporter activity"/>
    <property type="evidence" value="ECO:0007669"/>
    <property type="project" value="InterPro"/>
</dbReference>
<accession>A0A017HP77</accession>
<dbReference type="AlphaFoldDB" id="A0A017HP77"/>
<feature type="transmembrane region" description="Helical" evidence="5">
    <location>
        <begin position="120"/>
        <end position="140"/>
    </location>
</feature>
<dbReference type="HOGENOM" id="CLU_035309_1_0_5"/>
<feature type="transmembrane region" description="Helical" evidence="5">
    <location>
        <begin position="275"/>
        <end position="292"/>
    </location>
</feature>
<name>A0A017HP77_9RHOB</name>
<dbReference type="EMBL" id="AOSK01000050">
    <property type="protein sequence ID" value="EYD76317.1"/>
    <property type="molecule type" value="Genomic_DNA"/>
</dbReference>
<dbReference type="PROSITE" id="PS50850">
    <property type="entry name" value="MFS"/>
    <property type="match status" value="1"/>
</dbReference>
<comment type="caution">
    <text evidence="7">The sequence shown here is derived from an EMBL/GenBank/DDBJ whole genome shotgun (WGS) entry which is preliminary data.</text>
</comment>
<protein>
    <recommendedName>
        <fullName evidence="6">Major facilitator superfamily (MFS) profile domain-containing protein</fullName>
    </recommendedName>
</protein>
<dbReference type="PATRIC" id="fig|442562.3.peg.2049"/>
<reference evidence="7 8" key="1">
    <citation type="submission" date="2013-02" db="EMBL/GenBank/DDBJ databases">
        <authorList>
            <person name="Fiebig A."/>
            <person name="Goeker M."/>
            <person name="Klenk H.-P.P."/>
        </authorList>
    </citation>
    <scope>NUCLEOTIDE SEQUENCE [LARGE SCALE GENOMIC DNA]</scope>
    <source>
        <strain evidence="7 8">DSM 19309</strain>
    </source>
</reference>
<evidence type="ECO:0000256" key="3">
    <source>
        <dbReference type="ARBA" id="ARBA00022989"/>
    </source>
</evidence>
<dbReference type="Gene3D" id="1.20.1250.20">
    <property type="entry name" value="MFS general substrate transporter like domains"/>
    <property type="match status" value="2"/>
</dbReference>
<evidence type="ECO:0000256" key="4">
    <source>
        <dbReference type="ARBA" id="ARBA00023136"/>
    </source>
</evidence>
<evidence type="ECO:0000256" key="5">
    <source>
        <dbReference type="SAM" id="Phobius"/>
    </source>
</evidence>
<feature type="transmembrane region" description="Helical" evidence="5">
    <location>
        <begin position="241"/>
        <end position="263"/>
    </location>
</feature>
<proteinExistence type="predicted"/>
<evidence type="ECO:0000256" key="2">
    <source>
        <dbReference type="ARBA" id="ARBA00022692"/>
    </source>
</evidence>
<evidence type="ECO:0000313" key="8">
    <source>
        <dbReference type="Proteomes" id="UP000019666"/>
    </source>
</evidence>
<feature type="domain" description="Major facilitator superfamily (MFS) profile" evidence="6">
    <location>
        <begin position="312"/>
        <end position="491"/>
    </location>
</feature>
<feature type="transmembrane region" description="Helical" evidence="5">
    <location>
        <begin position="464"/>
        <end position="487"/>
    </location>
</feature>
<keyword evidence="3 5" id="KW-1133">Transmembrane helix</keyword>
<dbReference type="Proteomes" id="UP000019666">
    <property type="component" value="Unassembled WGS sequence"/>
</dbReference>
<keyword evidence="4 5" id="KW-0472">Membrane</keyword>
<feature type="transmembrane region" description="Helical" evidence="5">
    <location>
        <begin position="152"/>
        <end position="177"/>
    </location>
</feature>
<organism evidence="7 8">
    <name type="scientific">Rubellimicrobium mesophilum DSM 19309</name>
    <dbReference type="NCBI Taxonomy" id="442562"/>
    <lineage>
        <taxon>Bacteria</taxon>
        <taxon>Pseudomonadati</taxon>
        <taxon>Pseudomonadota</taxon>
        <taxon>Alphaproteobacteria</taxon>
        <taxon>Rhodobacterales</taxon>
        <taxon>Roseobacteraceae</taxon>
        <taxon>Rubellimicrobium</taxon>
    </lineage>
</organism>
<gene>
    <name evidence="7" type="ORF">Rumeso_02075</name>
</gene>
<dbReference type="InterPro" id="IPR020846">
    <property type="entry name" value="MFS_dom"/>
</dbReference>
<dbReference type="PANTHER" id="PTHR23514">
    <property type="entry name" value="BYPASS OF STOP CODON PROTEIN 6"/>
    <property type="match status" value="1"/>
</dbReference>
<dbReference type="PANTHER" id="PTHR23514:SF13">
    <property type="entry name" value="INNER MEMBRANE PROTEIN YBJJ"/>
    <property type="match status" value="1"/>
</dbReference>
<evidence type="ECO:0000259" key="6">
    <source>
        <dbReference type="PROSITE" id="PS50850"/>
    </source>
</evidence>
<feature type="transmembrane region" description="Helical" evidence="5">
    <location>
        <begin position="184"/>
        <end position="202"/>
    </location>
</feature>
<feature type="transmembrane region" description="Helical" evidence="5">
    <location>
        <begin position="378"/>
        <end position="395"/>
    </location>
</feature>
<dbReference type="CDD" id="cd17393">
    <property type="entry name" value="MFS_MosC_like"/>
    <property type="match status" value="1"/>
</dbReference>
<keyword evidence="8" id="KW-1185">Reference proteome</keyword>
<feature type="transmembrane region" description="Helical" evidence="5">
    <location>
        <begin position="208"/>
        <end position="229"/>
    </location>
</feature>
<dbReference type="GO" id="GO:0016020">
    <property type="term" value="C:membrane"/>
    <property type="evidence" value="ECO:0007669"/>
    <property type="project" value="UniProtKB-SubCell"/>
</dbReference>
<feature type="transmembrane region" description="Helical" evidence="5">
    <location>
        <begin position="435"/>
        <end position="458"/>
    </location>
</feature>
<evidence type="ECO:0000256" key="1">
    <source>
        <dbReference type="ARBA" id="ARBA00004141"/>
    </source>
</evidence>